<evidence type="ECO:0000313" key="6">
    <source>
        <dbReference type="EMBL" id="TWA68912.1"/>
    </source>
</evidence>
<name>A0A560B8M2_AZOBR</name>
<dbReference type="RefSeq" id="WP_145675798.1">
    <property type="nucleotide sequence ID" value="NZ_VITF01000005.1"/>
</dbReference>
<feature type="transmembrane region" description="Helical" evidence="5">
    <location>
        <begin position="77"/>
        <end position="94"/>
    </location>
</feature>
<accession>A0A560B8M2</accession>
<proteinExistence type="predicted"/>
<organism evidence="6 7">
    <name type="scientific">Azospirillum brasilense</name>
    <dbReference type="NCBI Taxonomy" id="192"/>
    <lineage>
        <taxon>Bacteria</taxon>
        <taxon>Pseudomonadati</taxon>
        <taxon>Pseudomonadota</taxon>
        <taxon>Alphaproteobacteria</taxon>
        <taxon>Rhodospirillales</taxon>
        <taxon>Azospirillaceae</taxon>
        <taxon>Azospirillum</taxon>
    </lineage>
</organism>
<keyword evidence="2 5" id="KW-0812">Transmembrane</keyword>
<evidence type="ECO:0000256" key="1">
    <source>
        <dbReference type="ARBA" id="ARBA00004141"/>
    </source>
</evidence>
<sequence length="146" mass="15497">MSKTAANYDPTNPVVVLRVLSGLLYVPHILFKLNALEGSAAFFAKAGFAPPMAFVVVALVMETVCAVGLTFNLYVKWVGLASAGVLAVAGYAVVATKGAGWLWNLGGVEYLAFWALSSLSLAVHAWRSEWERNGRLSLFGPLHGAA</sequence>
<dbReference type="AlphaFoldDB" id="A0A560B8M2"/>
<dbReference type="InterPro" id="IPR032808">
    <property type="entry name" value="DoxX"/>
</dbReference>
<keyword evidence="4 5" id="KW-0472">Membrane</keyword>
<feature type="transmembrane region" description="Helical" evidence="5">
    <location>
        <begin position="52"/>
        <end position="71"/>
    </location>
</feature>
<comment type="caution">
    <text evidence="6">The sequence shown here is derived from an EMBL/GenBank/DDBJ whole genome shotgun (WGS) entry which is preliminary data.</text>
</comment>
<evidence type="ECO:0000256" key="3">
    <source>
        <dbReference type="ARBA" id="ARBA00022989"/>
    </source>
</evidence>
<dbReference type="Pfam" id="PF07681">
    <property type="entry name" value="DoxX"/>
    <property type="match status" value="1"/>
</dbReference>
<dbReference type="EMBL" id="VITF01000005">
    <property type="protein sequence ID" value="TWA68912.1"/>
    <property type="molecule type" value="Genomic_DNA"/>
</dbReference>
<evidence type="ECO:0000256" key="2">
    <source>
        <dbReference type="ARBA" id="ARBA00022692"/>
    </source>
</evidence>
<gene>
    <name evidence="6" type="ORF">FBZ82_10569</name>
</gene>
<evidence type="ECO:0000256" key="5">
    <source>
        <dbReference type="SAM" id="Phobius"/>
    </source>
</evidence>
<dbReference type="Proteomes" id="UP000316083">
    <property type="component" value="Unassembled WGS sequence"/>
</dbReference>
<feature type="transmembrane region" description="Helical" evidence="5">
    <location>
        <begin position="101"/>
        <end position="126"/>
    </location>
</feature>
<dbReference type="GO" id="GO:0016020">
    <property type="term" value="C:membrane"/>
    <property type="evidence" value="ECO:0007669"/>
    <property type="project" value="UniProtKB-SubCell"/>
</dbReference>
<comment type="subcellular location">
    <subcellularLocation>
        <location evidence="1">Membrane</location>
        <topology evidence="1">Multi-pass membrane protein</topology>
    </subcellularLocation>
</comment>
<feature type="transmembrane region" description="Helical" evidence="5">
    <location>
        <begin position="12"/>
        <end position="31"/>
    </location>
</feature>
<evidence type="ECO:0000256" key="4">
    <source>
        <dbReference type="ARBA" id="ARBA00023136"/>
    </source>
</evidence>
<reference evidence="6 7" key="1">
    <citation type="submission" date="2019-06" db="EMBL/GenBank/DDBJ databases">
        <title>Genomic Encyclopedia of Type Strains, Phase IV (KMG-V): Genome sequencing to study the core and pangenomes of soil and plant-associated prokaryotes.</title>
        <authorList>
            <person name="Whitman W."/>
        </authorList>
    </citation>
    <scope>NUCLEOTIDE SEQUENCE [LARGE SCALE GENOMIC DNA]</scope>
    <source>
        <strain evidence="6 7">BR 11796</strain>
    </source>
</reference>
<protein>
    <submittedName>
        <fullName evidence="6">Putative oxidoreductase</fullName>
    </submittedName>
</protein>
<evidence type="ECO:0000313" key="7">
    <source>
        <dbReference type="Proteomes" id="UP000316083"/>
    </source>
</evidence>
<keyword evidence="3 5" id="KW-1133">Transmembrane helix</keyword>